<evidence type="ECO:0000313" key="2">
    <source>
        <dbReference type="Proteomes" id="UP000789366"/>
    </source>
</evidence>
<comment type="caution">
    <text evidence="1">The sequence shown here is derived from an EMBL/GenBank/DDBJ whole genome shotgun (WGS) entry which is preliminary data.</text>
</comment>
<organism evidence="1 2">
    <name type="scientific">Cetraspora pellucida</name>
    <dbReference type="NCBI Taxonomy" id="1433469"/>
    <lineage>
        <taxon>Eukaryota</taxon>
        <taxon>Fungi</taxon>
        <taxon>Fungi incertae sedis</taxon>
        <taxon>Mucoromycota</taxon>
        <taxon>Glomeromycotina</taxon>
        <taxon>Glomeromycetes</taxon>
        <taxon>Diversisporales</taxon>
        <taxon>Gigasporaceae</taxon>
        <taxon>Cetraspora</taxon>
    </lineage>
</organism>
<evidence type="ECO:0000313" key="1">
    <source>
        <dbReference type="EMBL" id="CAG8735441.1"/>
    </source>
</evidence>
<dbReference type="Proteomes" id="UP000789366">
    <property type="component" value="Unassembled WGS sequence"/>
</dbReference>
<feature type="non-terminal residue" evidence="1">
    <location>
        <position position="100"/>
    </location>
</feature>
<proteinExistence type="predicted"/>
<protein>
    <submittedName>
        <fullName evidence="1">11673_t:CDS:1</fullName>
    </submittedName>
</protein>
<name>A0ACA9Q5X7_9GLOM</name>
<feature type="non-terminal residue" evidence="1">
    <location>
        <position position="1"/>
    </location>
</feature>
<accession>A0ACA9Q5X7</accession>
<gene>
    <name evidence="1" type="ORF">SPELUC_LOCUS13419</name>
</gene>
<sequence>NSQYHDYSTEKLWDAFKLGVVPIIWGAPNSRSYIPHPKSAIFIEDYPNVEDLANHLKYLVKNKTAYLEYHQWRSTKVWSEGFERKAYMSLRNLGCNICKE</sequence>
<keyword evidence="2" id="KW-1185">Reference proteome</keyword>
<dbReference type="EMBL" id="CAJVPW010035310">
    <property type="protein sequence ID" value="CAG8735441.1"/>
    <property type="molecule type" value="Genomic_DNA"/>
</dbReference>
<reference evidence="1" key="1">
    <citation type="submission" date="2021-06" db="EMBL/GenBank/DDBJ databases">
        <authorList>
            <person name="Kallberg Y."/>
            <person name="Tangrot J."/>
            <person name="Rosling A."/>
        </authorList>
    </citation>
    <scope>NUCLEOTIDE SEQUENCE</scope>
    <source>
        <strain evidence="1">28 12/20/2015</strain>
    </source>
</reference>